<evidence type="ECO:0000313" key="1">
    <source>
        <dbReference type="EMBL" id="KAJ1952126.1"/>
    </source>
</evidence>
<dbReference type="Proteomes" id="UP001150925">
    <property type="component" value="Unassembled WGS sequence"/>
</dbReference>
<accession>A0A9W8APC5</accession>
<dbReference type="EMBL" id="JANBPY010003304">
    <property type="protein sequence ID" value="KAJ1952126.1"/>
    <property type="molecule type" value="Genomic_DNA"/>
</dbReference>
<comment type="caution">
    <text evidence="1">The sequence shown here is derived from an EMBL/GenBank/DDBJ whole genome shotgun (WGS) entry which is preliminary data.</text>
</comment>
<dbReference type="AlphaFoldDB" id="A0A9W8APC5"/>
<evidence type="ECO:0000313" key="2">
    <source>
        <dbReference type="Proteomes" id="UP001150925"/>
    </source>
</evidence>
<gene>
    <name evidence="1" type="ORF">IWQ62_006296</name>
</gene>
<feature type="non-terminal residue" evidence="1">
    <location>
        <position position="299"/>
    </location>
</feature>
<dbReference type="OrthoDB" id="10354892at2759"/>
<sequence>MRLCRIVRQTLSRPEGGILVGSQRPTPTTSTIEHLRRRLDPFVHILASPRRSCEYTRCVQPRDLLARFHVVRSNPNPTGHITPWLVSDNLLGPFQQGRGHYFLNQRRVIQRLPKVKSIRVGRVRDDIGQHHWALLVLSHLSRWQWLQQWRTWFRRCLATLDSSGDCPSSPSEALEVSACLASRVSPHQLALWQWQLTAATNDHIFPSVLRHALARCDPDQRALEILALESPRVALLCTHTEQDATLRTFRVTQQSALGIHYVLLCPWQAVEELRAHGWHGQDNLPGGGSPSHASKANET</sequence>
<organism evidence="1 2">
    <name type="scientific">Dispira parvispora</name>
    <dbReference type="NCBI Taxonomy" id="1520584"/>
    <lineage>
        <taxon>Eukaryota</taxon>
        <taxon>Fungi</taxon>
        <taxon>Fungi incertae sedis</taxon>
        <taxon>Zoopagomycota</taxon>
        <taxon>Kickxellomycotina</taxon>
        <taxon>Dimargaritomycetes</taxon>
        <taxon>Dimargaritales</taxon>
        <taxon>Dimargaritaceae</taxon>
        <taxon>Dispira</taxon>
    </lineage>
</organism>
<keyword evidence="2" id="KW-1185">Reference proteome</keyword>
<name>A0A9W8APC5_9FUNG</name>
<proteinExistence type="predicted"/>
<reference evidence="1" key="1">
    <citation type="submission" date="2022-07" db="EMBL/GenBank/DDBJ databases">
        <title>Phylogenomic reconstructions and comparative analyses of Kickxellomycotina fungi.</title>
        <authorList>
            <person name="Reynolds N.K."/>
            <person name="Stajich J.E."/>
            <person name="Barry K."/>
            <person name="Grigoriev I.V."/>
            <person name="Crous P."/>
            <person name="Smith M.E."/>
        </authorList>
    </citation>
    <scope>NUCLEOTIDE SEQUENCE</scope>
    <source>
        <strain evidence="1">RSA 1196</strain>
    </source>
</reference>
<protein>
    <submittedName>
        <fullName evidence="1">Uncharacterized protein</fullName>
    </submittedName>
</protein>